<accession>A0A6B1DBT9</accession>
<reference evidence="1" key="1">
    <citation type="submission" date="2019-09" db="EMBL/GenBank/DDBJ databases">
        <title>Characterisation of the sponge microbiome using genome-centric metagenomics.</title>
        <authorList>
            <person name="Engelberts J.P."/>
            <person name="Robbins S.J."/>
            <person name="De Goeij J.M."/>
            <person name="Aranda M."/>
            <person name="Bell S.C."/>
            <person name="Webster N.S."/>
        </authorList>
    </citation>
    <scope>NUCLEOTIDE SEQUENCE</scope>
    <source>
        <strain evidence="1">SB0661_bin_32</strain>
    </source>
</reference>
<dbReference type="EMBL" id="VXMH01000103">
    <property type="protein sequence ID" value="MYC97049.1"/>
    <property type="molecule type" value="Genomic_DNA"/>
</dbReference>
<name>A0A6B1DBT9_9CHLR</name>
<gene>
    <name evidence="1" type="ORF">F4X14_18990</name>
</gene>
<dbReference type="SUPFAM" id="SSF56973">
    <property type="entry name" value="Aerolisin/ETX pore-forming domain"/>
    <property type="match status" value="1"/>
</dbReference>
<dbReference type="Gene3D" id="2.170.15.10">
    <property type="entry name" value="Proaerolysin, chain A, domain 3"/>
    <property type="match status" value="1"/>
</dbReference>
<dbReference type="AlphaFoldDB" id="A0A6B1DBT9"/>
<proteinExistence type="predicted"/>
<organism evidence="1">
    <name type="scientific">Caldilineaceae bacterium SB0661_bin_32</name>
    <dbReference type="NCBI Taxonomy" id="2605255"/>
    <lineage>
        <taxon>Bacteria</taxon>
        <taxon>Bacillati</taxon>
        <taxon>Chloroflexota</taxon>
        <taxon>Caldilineae</taxon>
        <taxon>Caldilineales</taxon>
        <taxon>Caldilineaceae</taxon>
    </lineage>
</organism>
<sequence>MAFQVKIVGDINNPRIEFSGSEQRVVGGDPDYAIMGVNWEALKTRIEQGWGKGRPKAIYGRNAELPWGDQSYQKYGLTELTIRRRIRNAWIVSADTRPYVAVGLAARNMSRSKAEVGVDTNLSLTHSMSQGWNAEVRAGYSQTVSVEVGGDTYGGKVGASSTWSVEASYGQSGSQTREEQIGTGAHVNVELDPHMGAQAKLTATRGSIQARVEYETTWWGHLWIDYGKRVYVPGKASRKDGHFFYFEGIENHNWGSPRIEYQDISLDLYANANIDIEEVPVQGESGM</sequence>
<protein>
    <submittedName>
        <fullName evidence="1">Uncharacterized protein</fullName>
    </submittedName>
</protein>
<comment type="caution">
    <text evidence="1">The sequence shown here is derived from an EMBL/GenBank/DDBJ whole genome shotgun (WGS) entry which is preliminary data.</text>
</comment>
<evidence type="ECO:0000313" key="1">
    <source>
        <dbReference type="EMBL" id="MYC97049.1"/>
    </source>
</evidence>